<dbReference type="Gene3D" id="1.10.630.10">
    <property type="entry name" value="Cytochrome P450"/>
    <property type="match status" value="1"/>
</dbReference>
<dbReference type="InterPro" id="IPR036396">
    <property type="entry name" value="Cyt_P450_sf"/>
</dbReference>
<evidence type="ECO:0000256" key="6">
    <source>
        <dbReference type="ARBA" id="ARBA00023002"/>
    </source>
</evidence>
<evidence type="ECO:0000256" key="8">
    <source>
        <dbReference type="ARBA" id="ARBA00023033"/>
    </source>
</evidence>
<evidence type="ECO:0000313" key="12">
    <source>
        <dbReference type="EMBL" id="KIO29652.1"/>
    </source>
</evidence>
<dbReference type="STRING" id="1051891.A0A0C3M7I4"/>
<dbReference type="GO" id="GO:0005506">
    <property type="term" value="F:iron ion binding"/>
    <property type="evidence" value="ECO:0007669"/>
    <property type="project" value="InterPro"/>
</dbReference>
<evidence type="ECO:0000256" key="1">
    <source>
        <dbReference type="ARBA" id="ARBA00001971"/>
    </source>
</evidence>
<dbReference type="PANTHER" id="PTHR46300">
    <property type="entry name" value="P450, PUTATIVE (EUROFUNG)-RELATED-RELATED"/>
    <property type="match status" value="1"/>
</dbReference>
<accession>A0A0C3M7I4</accession>
<reference evidence="13" key="2">
    <citation type="submission" date="2015-01" db="EMBL/GenBank/DDBJ databases">
        <title>Evolutionary Origins and Diversification of the Mycorrhizal Mutualists.</title>
        <authorList>
            <consortium name="DOE Joint Genome Institute"/>
            <consortium name="Mycorrhizal Genomics Consortium"/>
            <person name="Kohler A."/>
            <person name="Kuo A."/>
            <person name="Nagy L.G."/>
            <person name="Floudas D."/>
            <person name="Copeland A."/>
            <person name="Barry K.W."/>
            <person name="Cichocki N."/>
            <person name="Veneault-Fourrey C."/>
            <person name="LaButti K."/>
            <person name="Lindquist E.A."/>
            <person name="Lipzen A."/>
            <person name="Lundell T."/>
            <person name="Morin E."/>
            <person name="Murat C."/>
            <person name="Riley R."/>
            <person name="Ohm R."/>
            <person name="Sun H."/>
            <person name="Tunlid A."/>
            <person name="Henrissat B."/>
            <person name="Grigoriev I.V."/>
            <person name="Hibbett D.S."/>
            <person name="Martin F."/>
        </authorList>
    </citation>
    <scope>NUCLEOTIDE SEQUENCE [LARGE SCALE GENOMIC DNA]</scope>
    <source>
        <strain evidence="13">MUT 4182</strain>
    </source>
</reference>
<dbReference type="InterPro" id="IPR001128">
    <property type="entry name" value="Cyt_P450"/>
</dbReference>
<dbReference type="EMBL" id="KN822980">
    <property type="protein sequence ID" value="KIO29652.1"/>
    <property type="molecule type" value="Genomic_DNA"/>
</dbReference>
<dbReference type="PROSITE" id="PS00086">
    <property type="entry name" value="CYTOCHROME_P450"/>
    <property type="match status" value="1"/>
</dbReference>
<dbReference type="InterPro" id="IPR050364">
    <property type="entry name" value="Cytochrome_P450_fung"/>
</dbReference>
<comment type="cofactor">
    <cofactor evidence="1 9">
        <name>heme</name>
        <dbReference type="ChEBI" id="CHEBI:30413"/>
    </cofactor>
</comment>
<dbReference type="Proteomes" id="UP000054248">
    <property type="component" value="Unassembled WGS sequence"/>
</dbReference>
<evidence type="ECO:0000256" key="3">
    <source>
        <dbReference type="ARBA" id="ARBA00010617"/>
    </source>
</evidence>
<name>A0A0C3M7I4_9AGAM</name>
<feature type="binding site" description="axial binding residue" evidence="9">
    <location>
        <position position="487"/>
    </location>
    <ligand>
        <name>heme</name>
        <dbReference type="ChEBI" id="CHEBI:30413"/>
    </ligand>
    <ligandPart>
        <name>Fe</name>
        <dbReference type="ChEBI" id="CHEBI:18248"/>
    </ligandPart>
</feature>
<evidence type="ECO:0000256" key="10">
    <source>
        <dbReference type="RuleBase" id="RU000461"/>
    </source>
</evidence>
<keyword evidence="5 9" id="KW-0479">Metal-binding</keyword>
<comment type="similarity">
    <text evidence="3 10">Belongs to the cytochrome P450 family.</text>
</comment>
<dbReference type="PRINTS" id="PR00463">
    <property type="entry name" value="EP450I"/>
</dbReference>
<organism evidence="12 13">
    <name type="scientific">Tulasnella calospora MUT 4182</name>
    <dbReference type="NCBI Taxonomy" id="1051891"/>
    <lineage>
        <taxon>Eukaryota</taxon>
        <taxon>Fungi</taxon>
        <taxon>Dikarya</taxon>
        <taxon>Basidiomycota</taxon>
        <taxon>Agaricomycotina</taxon>
        <taxon>Agaricomycetes</taxon>
        <taxon>Cantharellales</taxon>
        <taxon>Tulasnellaceae</taxon>
        <taxon>Tulasnella</taxon>
    </lineage>
</organism>
<comment type="pathway">
    <text evidence="2">Secondary metabolite biosynthesis.</text>
</comment>
<evidence type="ECO:0000256" key="2">
    <source>
        <dbReference type="ARBA" id="ARBA00005179"/>
    </source>
</evidence>
<evidence type="ECO:0000256" key="4">
    <source>
        <dbReference type="ARBA" id="ARBA00022617"/>
    </source>
</evidence>
<evidence type="ECO:0008006" key="14">
    <source>
        <dbReference type="Google" id="ProtNLM"/>
    </source>
</evidence>
<evidence type="ECO:0000256" key="7">
    <source>
        <dbReference type="ARBA" id="ARBA00023004"/>
    </source>
</evidence>
<reference evidence="12 13" key="1">
    <citation type="submission" date="2014-04" db="EMBL/GenBank/DDBJ databases">
        <authorList>
            <consortium name="DOE Joint Genome Institute"/>
            <person name="Kuo A."/>
            <person name="Girlanda M."/>
            <person name="Perotto S."/>
            <person name="Kohler A."/>
            <person name="Nagy L.G."/>
            <person name="Floudas D."/>
            <person name="Copeland A."/>
            <person name="Barry K.W."/>
            <person name="Cichocki N."/>
            <person name="Veneault-Fourrey C."/>
            <person name="LaButti K."/>
            <person name="Lindquist E.A."/>
            <person name="Lipzen A."/>
            <person name="Lundell T."/>
            <person name="Morin E."/>
            <person name="Murat C."/>
            <person name="Sun H."/>
            <person name="Tunlid A."/>
            <person name="Henrissat B."/>
            <person name="Grigoriev I.V."/>
            <person name="Hibbett D.S."/>
            <person name="Martin F."/>
            <person name="Nordberg H.P."/>
            <person name="Cantor M.N."/>
            <person name="Hua S.X."/>
        </authorList>
    </citation>
    <scope>NUCLEOTIDE SEQUENCE [LARGE SCALE GENOMIC DNA]</scope>
    <source>
        <strain evidence="12 13">MUT 4182</strain>
    </source>
</reference>
<proteinExistence type="inferred from homology"/>
<dbReference type="GO" id="GO:0004497">
    <property type="term" value="F:monooxygenase activity"/>
    <property type="evidence" value="ECO:0007669"/>
    <property type="project" value="UniProtKB-KW"/>
</dbReference>
<dbReference type="AlphaFoldDB" id="A0A0C3M7I4"/>
<evidence type="ECO:0000256" key="5">
    <source>
        <dbReference type="ARBA" id="ARBA00022723"/>
    </source>
</evidence>
<feature type="transmembrane region" description="Helical" evidence="11">
    <location>
        <begin position="6"/>
        <end position="24"/>
    </location>
</feature>
<dbReference type="OrthoDB" id="2789670at2759"/>
<dbReference type="GO" id="GO:0016705">
    <property type="term" value="F:oxidoreductase activity, acting on paired donors, with incorporation or reduction of molecular oxygen"/>
    <property type="evidence" value="ECO:0007669"/>
    <property type="project" value="InterPro"/>
</dbReference>
<dbReference type="PANTHER" id="PTHR46300:SF7">
    <property type="entry name" value="P450, PUTATIVE (EUROFUNG)-RELATED"/>
    <property type="match status" value="1"/>
</dbReference>
<keyword evidence="4 9" id="KW-0349">Heme</keyword>
<protein>
    <recommendedName>
        <fullName evidence="14">Cytochrome P450</fullName>
    </recommendedName>
</protein>
<keyword evidence="6 10" id="KW-0560">Oxidoreductase</keyword>
<gene>
    <name evidence="12" type="ORF">M407DRAFT_21239</name>
</gene>
<evidence type="ECO:0000256" key="9">
    <source>
        <dbReference type="PIRSR" id="PIRSR602401-1"/>
    </source>
</evidence>
<dbReference type="CDD" id="cd11065">
    <property type="entry name" value="CYP64-like"/>
    <property type="match status" value="1"/>
</dbReference>
<evidence type="ECO:0000256" key="11">
    <source>
        <dbReference type="SAM" id="Phobius"/>
    </source>
</evidence>
<dbReference type="InterPro" id="IPR002401">
    <property type="entry name" value="Cyt_P450_E_grp-I"/>
</dbReference>
<dbReference type="Pfam" id="PF00067">
    <property type="entry name" value="p450"/>
    <property type="match status" value="2"/>
</dbReference>
<keyword evidence="11" id="KW-0812">Transmembrane</keyword>
<keyword evidence="7 9" id="KW-0408">Iron</keyword>
<sequence>MALNSFVVNAGIIGALLVFGSYYVRHYVVMWRRNPQGLPNPPGPRQLPIIGNLLDMPRKHYPLTHTKWMRKYGPMTYLVAAGQPFLVINSYDVAKDLLDKRGSNYINRPRMVMAGELSGIGKATGMTQSGTLWKKQRRYLNKALSGEPIVRRDYSELMIKRATILVKSILDHPENFLWEVKKMAGHVVIEVGYGAIGDDEDGSHNYIDMQIELGIITAKTVQGYWVDYFPWLKHIPTWFPGAQFKRDGLRWGKQFDATRDYMFETVRKRMLSEDQGVSLPSSFVRNTLRDLYSKPPPDAQQLKEDEEAIKCSSFSFYRAGSDTVESVLRSFLLAMSLYPEIQARAYAEIERVIGSCRLPTVNDKGADKMPYIEALVLEAVRWNPPTGSGVPHVPIHDDVYQGYFIPKETIVYNNVWWVNNSTEFQHADVLLRPQDRQLSRDPVYYPNPSDFIPERFLLADDTGSGVTFNKSTLDPCQYVFGFGRRICPGIDMSVQEIWVAIVFILWAFEVKRKGGGKWDTDEDRFTFTFISHTKPFDCDLIPRLDKAKELIEEAYGSLSSPERRK</sequence>
<keyword evidence="8 10" id="KW-0503">Monooxygenase</keyword>
<keyword evidence="13" id="KW-1185">Reference proteome</keyword>
<evidence type="ECO:0000313" key="13">
    <source>
        <dbReference type="Proteomes" id="UP000054248"/>
    </source>
</evidence>
<dbReference type="InterPro" id="IPR017972">
    <property type="entry name" value="Cyt_P450_CS"/>
</dbReference>
<keyword evidence="11" id="KW-1133">Transmembrane helix</keyword>
<dbReference type="SUPFAM" id="SSF48264">
    <property type="entry name" value="Cytochrome P450"/>
    <property type="match status" value="1"/>
</dbReference>
<dbReference type="GO" id="GO:0020037">
    <property type="term" value="F:heme binding"/>
    <property type="evidence" value="ECO:0007669"/>
    <property type="project" value="InterPro"/>
</dbReference>
<keyword evidence="11" id="KW-0472">Membrane</keyword>
<dbReference type="HOGENOM" id="CLU_001570_2_3_1"/>